<dbReference type="EMBL" id="CP060784">
    <property type="protein sequence ID" value="QNP51138.1"/>
    <property type="molecule type" value="Genomic_DNA"/>
</dbReference>
<dbReference type="PROSITE" id="PS50175">
    <property type="entry name" value="ASP_PROT_RETROV"/>
    <property type="match status" value="1"/>
</dbReference>
<dbReference type="PROSITE" id="PS00141">
    <property type="entry name" value="ASP_PROTEASE"/>
    <property type="match status" value="1"/>
</dbReference>
<dbReference type="InterPro" id="IPR001995">
    <property type="entry name" value="Peptidase_A2_cat"/>
</dbReference>
<dbReference type="AlphaFoldDB" id="A0A7H0GS72"/>
<dbReference type="Gene3D" id="2.40.70.10">
    <property type="entry name" value="Acid Proteases"/>
    <property type="match status" value="2"/>
</dbReference>
<dbReference type="GO" id="GO:0004190">
    <property type="term" value="F:aspartic-type endopeptidase activity"/>
    <property type="evidence" value="ECO:0007669"/>
    <property type="project" value="InterPro"/>
</dbReference>
<dbReference type="SMART" id="SM00228">
    <property type="entry name" value="PDZ"/>
    <property type="match status" value="1"/>
</dbReference>
<evidence type="ECO:0000259" key="3">
    <source>
        <dbReference type="PROSITE" id="PS50175"/>
    </source>
</evidence>
<dbReference type="InterPro" id="IPR001969">
    <property type="entry name" value="Aspartic_peptidase_AS"/>
</dbReference>
<proteinExistence type="predicted"/>
<keyword evidence="4" id="KW-0645">Protease</keyword>
<evidence type="ECO:0000256" key="1">
    <source>
        <dbReference type="ARBA" id="ARBA00022801"/>
    </source>
</evidence>
<dbReference type="Gene3D" id="2.30.42.10">
    <property type="match status" value="1"/>
</dbReference>
<gene>
    <name evidence="4" type="ORF">H9L05_13630</name>
</gene>
<dbReference type="PROSITE" id="PS50106">
    <property type="entry name" value="PDZ"/>
    <property type="match status" value="1"/>
</dbReference>
<dbReference type="SUPFAM" id="SSF50630">
    <property type="entry name" value="Acid proteases"/>
    <property type="match status" value="1"/>
</dbReference>
<accession>A0A7H0GS72</accession>
<dbReference type="InterPro" id="IPR021109">
    <property type="entry name" value="Peptidase_aspartic_dom_sf"/>
</dbReference>
<dbReference type="SUPFAM" id="SSF50156">
    <property type="entry name" value="PDZ domain-like"/>
    <property type="match status" value="1"/>
</dbReference>
<dbReference type="GO" id="GO:0006508">
    <property type="term" value="P:proteolysis"/>
    <property type="evidence" value="ECO:0007669"/>
    <property type="project" value="UniProtKB-KW"/>
</dbReference>
<dbReference type="RefSeq" id="WP_187731433.1">
    <property type="nucleotide sequence ID" value="NZ_BMFN01000004.1"/>
</dbReference>
<dbReference type="Proteomes" id="UP000516093">
    <property type="component" value="Chromosome"/>
</dbReference>
<dbReference type="InterPro" id="IPR036034">
    <property type="entry name" value="PDZ_sf"/>
</dbReference>
<dbReference type="InterPro" id="IPR041489">
    <property type="entry name" value="PDZ_6"/>
</dbReference>
<dbReference type="Pfam" id="PF17820">
    <property type="entry name" value="PDZ_6"/>
    <property type="match status" value="1"/>
</dbReference>
<keyword evidence="5" id="KW-1185">Reference proteome</keyword>
<organism evidence="4 5">
    <name type="scientific">Hymenobacter qilianensis</name>
    <dbReference type="NCBI Taxonomy" id="1385715"/>
    <lineage>
        <taxon>Bacteria</taxon>
        <taxon>Pseudomonadati</taxon>
        <taxon>Bacteroidota</taxon>
        <taxon>Cytophagia</taxon>
        <taxon>Cytophagales</taxon>
        <taxon>Hymenobacteraceae</taxon>
        <taxon>Hymenobacter</taxon>
    </lineage>
</organism>
<feature type="domain" description="PDZ" evidence="2">
    <location>
        <begin position="346"/>
        <end position="416"/>
    </location>
</feature>
<keyword evidence="1" id="KW-0378">Hydrolase</keyword>
<evidence type="ECO:0000313" key="4">
    <source>
        <dbReference type="EMBL" id="QNP51138.1"/>
    </source>
</evidence>
<dbReference type="InterPro" id="IPR001478">
    <property type="entry name" value="PDZ"/>
</dbReference>
<evidence type="ECO:0000259" key="2">
    <source>
        <dbReference type="PROSITE" id="PS50106"/>
    </source>
</evidence>
<name>A0A7H0GS72_9BACT</name>
<feature type="domain" description="Peptidase A2" evidence="3">
    <location>
        <begin position="76"/>
        <end position="112"/>
    </location>
</feature>
<reference evidence="4 5" key="1">
    <citation type="submission" date="2020-08" db="EMBL/GenBank/DDBJ databases">
        <title>Genome sequence of Hymenobacter qilianensis JCM 19763T.</title>
        <authorList>
            <person name="Hyun D.-W."/>
            <person name="Bae J.-W."/>
        </authorList>
    </citation>
    <scope>NUCLEOTIDE SEQUENCE [LARGE SCALE GENOMIC DNA]</scope>
    <source>
        <strain evidence="4 5">JCM 19763</strain>
    </source>
</reference>
<evidence type="ECO:0000313" key="5">
    <source>
        <dbReference type="Proteomes" id="UP000516093"/>
    </source>
</evidence>
<dbReference type="Pfam" id="PF13650">
    <property type="entry name" value="Asp_protease_2"/>
    <property type="match status" value="2"/>
</dbReference>
<sequence>MIASWLVTLLLLGRTLRGWGAFLGLLLSLTATGQPAKSTAALFAFKSDRTRSLTVPVEMQRNLIIISASLNGQGPFNFLLDTGVSTSILTDPTLRTKLGLRLGQRFRVAGAGEDQALEAFQTDSVHVTLADGKVVAPALTFLILSSDVLNLSGYVGMPIHGILGYDVFRSFVVRIHPAESRVILINPASFRAPKGRRWTTMGIDLEGSKAYLRTEAVVHDSLKLPLKLVLDTGAGHALSLETASDPRLTLPPRRVRSQLGRGLNGLINGYLGRVTSLQLGKYKVKSLVTSFPDAADVSHRAEVFRNGNIGLELLKRFDIIIDYSRNQLWLRPNSLYRDPFEHDMSGLDLLATGSDYHKYIILKVEEGSPAAEAGLQPTDEIIAINLIPVAGLSLTQISRILHSDDGRQLLFIVRRANGELITTSVRLRRQI</sequence>
<protein>
    <submittedName>
        <fullName evidence="4">Aspartyl protease family protein</fullName>
    </submittedName>
</protein>
<dbReference type="KEGG" id="hqi:H9L05_13630"/>